<accession>A0ABT2LZC5</accession>
<dbReference type="EMBL" id="JAODBU010000002">
    <property type="protein sequence ID" value="MCT7397697.1"/>
    <property type="molecule type" value="Genomic_DNA"/>
</dbReference>
<keyword evidence="2" id="KW-1185">Reference proteome</keyword>
<evidence type="ECO:0000313" key="1">
    <source>
        <dbReference type="EMBL" id="MCT7397697.1"/>
    </source>
</evidence>
<evidence type="ECO:0000313" key="2">
    <source>
        <dbReference type="Proteomes" id="UP001431199"/>
    </source>
</evidence>
<organism evidence="1 2">
    <name type="scientific">Eubacterium album</name>
    <dbReference type="NCBI Taxonomy" id="2978477"/>
    <lineage>
        <taxon>Bacteria</taxon>
        <taxon>Bacillati</taxon>
        <taxon>Bacillota</taxon>
        <taxon>Clostridia</taxon>
        <taxon>Eubacteriales</taxon>
        <taxon>Eubacteriaceae</taxon>
        <taxon>Eubacterium</taxon>
    </lineage>
</organism>
<gene>
    <name evidence="1" type="ORF">N5B56_01180</name>
</gene>
<protein>
    <submittedName>
        <fullName evidence="1">Uncharacterized protein</fullName>
    </submittedName>
</protein>
<dbReference type="Proteomes" id="UP001431199">
    <property type="component" value="Unassembled WGS sequence"/>
</dbReference>
<sequence length="144" mass="16818">MTYESIRESKCVKCNKAYLLDKQITDIQKSRIYLHNINKTIANNSNVLLQNNMTLWNKLADCNLHKVIPCGKCFKANMARHQKESVLFLDELTYYCVFLRGKDTRSESIKCMCRVIDMCKKISPEYENIIKAASFLPLRKNKTK</sequence>
<comment type="caution">
    <text evidence="1">The sequence shown here is derived from an EMBL/GenBank/DDBJ whole genome shotgun (WGS) entry which is preliminary data.</text>
</comment>
<proteinExistence type="predicted"/>
<name>A0ABT2LZC5_9FIRM</name>
<dbReference type="RefSeq" id="WP_260978134.1">
    <property type="nucleotide sequence ID" value="NZ_JAODBU010000002.1"/>
</dbReference>
<reference evidence="1" key="1">
    <citation type="submission" date="2022-09" db="EMBL/GenBank/DDBJ databases">
        <title>Eubacterium sp. LFL-14 isolated from human feces.</title>
        <authorList>
            <person name="Liu F."/>
        </authorList>
    </citation>
    <scope>NUCLEOTIDE SEQUENCE</scope>
    <source>
        <strain evidence="1">LFL-14</strain>
    </source>
</reference>